<sequence>MYCYGVDFNKNVSEVFDAQGTIAAAYDYSPYGAVTDTGSLVQPVQWSGEMHDEEPALAYYNYRFYNPKDGRWINRDPIAEQGGWNLYAFLGNSPQDKFDALGLEDKKKDKEFLGYVYDQTLEGTDIYICETTGLKINDKILNNTVSESMNAFKEANSANQAASNIRYAKDFSKKVSKLYKVTPGTKIPGVKISSIKDIIDFVYIKRDEKVAYQQFYEAATRYQTLKKKTFSSCFELCVAMGEYAKVFLKNDLGKGIVKFSTDYCISKCNKRHKTLD</sequence>
<dbReference type="InterPro" id="IPR050708">
    <property type="entry name" value="T6SS_VgrG/RHS"/>
</dbReference>
<name>A0AAX0WMC0_9BACT</name>
<dbReference type="Gene3D" id="2.180.10.10">
    <property type="entry name" value="RHS repeat-associated core"/>
    <property type="match status" value="1"/>
</dbReference>
<dbReference type="NCBIfam" id="TIGR03696">
    <property type="entry name" value="Rhs_assc_core"/>
    <property type="match status" value="1"/>
</dbReference>
<proteinExistence type="predicted"/>
<dbReference type="InterPro" id="IPR022385">
    <property type="entry name" value="Rhs_assc_core"/>
</dbReference>
<accession>A0AAX0WMC0</accession>
<dbReference type="EMBL" id="PJLB01000004">
    <property type="protein sequence ID" value="PND04893.1"/>
    <property type="molecule type" value="Genomic_DNA"/>
</dbReference>
<dbReference type="AlphaFoldDB" id="A0AAX0WMC0"/>
<evidence type="ECO:0000313" key="1">
    <source>
        <dbReference type="EMBL" id="PND04893.1"/>
    </source>
</evidence>
<gene>
    <name evidence="1" type="ORF">CXT95_00195</name>
</gene>
<reference evidence="1 2" key="1">
    <citation type="journal article" date="2017" name="BMC Genomics">
        <title>Genome sequencing of 39 Akkermansia muciniphila isolates reveals its population structure, genomic and functional diverisity, and global distribution in mammalian gut microbiotas.</title>
        <authorList>
            <person name="Guo X."/>
            <person name="Li S."/>
            <person name="Zhang J."/>
            <person name="Wu F."/>
            <person name="Li X."/>
            <person name="Wu D."/>
            <person name="Zhang M."/>
            <person name="Ou Z."/>
            <person name="Jie Z."/>
            <person name="Yan Q."/>
            <person name="Li P."/>
            <person name="Yi J."/>
            <person name="Peng Y."/>
        </authorList>
    </citation>
    <scope>NUCLEOTIDE SEQUENCE [LARGE SCALE GENOMIC DNA]</scope>
    <source>
        <strain evidence="1 2">GP28</strain>
    </source>
</reference>
<comment type="caution">
    <text evidence="1">The sequence shown here is derived from an EMBL/GenBank/DDBJ whole genome shotgun (WGS) entry which is preliminary data.</text>
</comment>
<protein>
    <recommendedName>
        <fullName evidence="3">RHS repeat-associated core domain-containing protein</fullName>
    </recommendedName>
</protein>
<dbReference type="PANTHER" id="PTHR32305">
    <property type="match status" value="1"/>
</dbReference>
<organism evidence="1 2">
    <name type="scientific">Akkermansia muciniphila</name>
    <dbReference type="NCBI Taxonomy" id="239935"/>
    <lineage>
        <taxon>Bacteria</taxon>
        <taxon>Pseudomonadati</taxon>
        <taxon>Verrucomicrobiota</taxon>
        <taxon>Verrucomicrobiia</taxon>
        <taxon>Verrucomicrobiales</taxon>
        <taxon>Akkermansiaceae</taxon>
        <taxon>Akkermansia</taxon>
    </lineage>
</organism>
<dbReference type="PRINTS" id="PR00394">
    <property type="entry name" value="RHSPROTEIN"/>
</dbReference>
<dbReference type="PANTHER" id="PTHR32305:SF15">
    <property type="entry name" value="PROTEIN RHSA-RELATED"/>
    <property type="match status" value="1"/>
</dbReference>
<evidence type="ECO:0000313" key="2">
    <source>
        <dbReference type="Proteomes" id="UP000236075"/>
    </source>
</evidence>
<evidence type="ECO:0008006" key="3">
    <source>
        <dbReference type="Google" id="ProtNLM"/>
    </source>
</evidence>
<dbReference type="Proteomes" id="UP000236075">
    <property type="component" value="Unassembled WGS sequence"/>
</dbReference>